<dbReference type="RefSeq" id="WP_094076525.1">
    <property type="nucleotide sequence ID" value="NZ_NBYO01000001.1"/>
</dbReference>
<keyword evidence="3" id="KW-0732">Signal</keyword>
<dbReference type="AlphaFoldDB" id="A0A231V316"/>
<gene>
    <name evidence="4" type="ORF">B7H23_06685</name>
</gene>
<name>A0A231V316_9HYPH</name>
<dbReference type="SUPFAM" id="SSF48452">
    <property type="entry name" value="TPR-like"/>
    <property type="match status" value="1"/>
</dbReference>
<comment type="caution">
    <text evidence="4">The sequence shown here is derived from an EMBL/GenBank/DDBJ whole genome shotgun (WGS) entry which is preliminary data.</text>
</comment>
<feature type="repeat" description="TPR" evidence="1">
    <location>
        <begin position="149"/>
        <end position="182"/>
    </location>
</feature>
<feature type="region of interest" description="Disordered" evidence="2">
    <location>
        <begin position="34"/>
        <end position="69"/>
    </location>
</feature>
<evidence type="ECO:0000256" key="1">
    <source>
        <dbReference type="PROSITE-ProRule" id="PRU00339"/>
    </source>
</evidence>
<feature type="chain" id="PRO_5013099230" evidence="3">
    <location>
        <begin position="19"/>
        <end position="235"/>
    </location>
</feature>
<dbReference type="Pfam" id="PF13432">
    <property type="entry name" value="TPR_16"/>
    <property type="match status" value="1"/>
</dbReference>
<evidence type="ECO:0000313" key="4">
    <source>
        <dbReference type="EMBL" id="OXT02572.1"/>
    </source>
</evidence>
<dbReference type="PROSITE" id="PS50005">
    <property type="entry name" value="TPR"/>
    <property type="match status" value="1"/>
</dbReference>
<dbReference type="InterPro" id="IPR011990">
    <property type="entry name" value="TPR-like_helical_dom_sf"/>
</dbReference>
<proteinExistence type="predicted"/>
<protein>
    <submittedName>
        <fullName evidence="4">Uncharacterized protein</fullName>
    </submittedName>
</protein>
<organism evidence="4 5">
    <name type="scientific">Notoacmeibacter marinus</name>
    <dbReference type="NCBI Taxonomy" id="1876515"/>
    <lineage>
        <taxon>Bacteria</taxon>
        <taxon>Pseudomonadati</taxon>
        <taxon>Pseudomonadota</taxon>
        <taxon>Alphaproteobacteria</taxon>
        <taxon>Hyphomicrobiales</taxon>
        <taxon>Notoacmeibacteraceae</taxon>
        <taxon>Notoacmeibacter</taxon>
    </lineage>
</organism>
<reference evidence="5" key="1">
    <citation type="journal article" date="2017" name="Int. J. Syst. Evol. Microbiol.">
        <title>Notoacmeibacter marinus gen. nov., sp. nov., isolated from the gut of a limpet and proposal of Notoacmeibacteraceae fam. nov. in the order Rhizobiales of the class Alphaproteobacteria.</title>
        <authorList>
            <person name="Huang Z."/>
            <person name="Guo F."/>
            <person name="Lai Q."/>
        </authorList>
    </citation>
    <scope>NUCLEOTIDE SEQUENCE [LARGE SCALE GENOMIC DNA]</scope>
    <source>
        <strain evidence="5">XMTR2A4</strain>
    </source>
</reference>
<evidence type="ECO:0000256" key="2">
    <source>
        <dbReference type="SAM" id="MobiDB-lite"/>
    </source>
</evidence>
<dbReference type="SMART" id="SM00028">
    <property type="entry name" value="TPR"/>
    <property type="match status" value="3"/>
</dbReference>
<sequence length="235" mass="26321">MRFFLCLGLMFLPSGLMAAEAPPREAQFFGMPDERDPFGDPFDEDADSVPPLLAPEDDVETETDPLPPLLYGEERRQKKLDDLFDTLAKAPNPVIGKRVAGAIQTTWNESGSPTVDFLMERAREAMRTNRNDVAFDLIGESIVLFPNYPEAWNLRATLHFLEGNMDKSMVDIERVLALEPRHFGALTGMAAILQQAGRDSAALAVYERALEIFPTLEPARKQAERLRKSVENQTL</sequence>
<accession>A0A231V316</accession>
<feature type="signal peptide" evidence="3">
    <location>
        <begin position="1"/>
        <end position="18"/>
    </location>
</feature>
<dbReference type="Proteomes" id="UP000215405">
    <property type="component" value="Unassembled WGS sequence"/>
</dbReference>
<evidence type="ECO:0000256" key="3">
    <source>
        <dbReference type="SAM" id="SignalP"/>
    </source>
</evidence>
<dbReference type="Gene3D" id="1.25.40.10">
    <property type="entry name" value="Tetratricopeptide repeat domain"/>
    <property type="match status" value="1"/>
</dbReference>
<keyword evidence="1" id="KW-0802">TPR repeat</keyword>
<dbReference type="EMBL" id="NBYO01000001">
    <property type="protein sequence ID" value="OXT02572.1"/>
    <property type="molecule type" value="Genomic_DNA"/>
</dbReference>
<dbReference type="InterPro" id="IPR019734">
    <property type="entry name" value="TPR_rpt"/>
</dbReference>
<keyword evidence="5" id="KW-1185">Reference proteome</keyword>
<evidence type="ECO:0000313" key="5">
    <source>
        <dbReference type="Proteomes" id="UP000215405"/>
    </source>
</evidence>